<evidence type="ECO:0000256" key="2">
    <source>
        <dbReference type="ARBA" id="ARBA00006275"/>
    </source>
</evidence>
<dbReference type="EMBL" id="CP150096">
    <property type="protein sequence ID" value="WZN45931.1"/>
    <property type="molecule type" value="Genomic_DNA"/>
</dbReference>
<evidence type="ECO:0000259" key="7">
    <source>
        <dbReference type="Pfam" id="PF07980"/>
    </source>
</evidence>
<accession>A0ABZ2Z0X7</accession>
<keyword evidence="10" id="KW-1185">Reference proteome</keyword>
<dbReference type="InterPro" id="IPR033985">
    <property type="entry name" value="SusD-like_N"/>
</dbReference>
<reference evidence="9 10" key="1">
    <citation type="submission" date="2024-03" db="EMBL/GenBank/DDBJ databases">
        <title>Chitinophaga caseinilytica sp. nov., a casein hydrolysing bacterium isolated from forest soil.</title>
        <authorList>
            <person name="Lee D.S."/>
            <person name="Han D.M."/>
            <person name="Baek J.H."/>
            <person name="Choi D.G."/>
            <person name="Jeon J.H."/>
            <person name="Jeon C.O."/>
        </authorList>
    </citation>
    <scope>NUCLEOTIDE SEQUENCE [LARGE SCALE GENOMIC DNA]</scope>
    <source>
        <strain evidence="9 10">KACC 19118</strain>
    </source>
</reference>
<evidence type="ECO:0000256" key="3">
    <source>
        <dbReference type="ARBA" id="ARBA00022729"/>
    </source>
</evidence>
<dbReference type="Gene3D" id="1.25.40.390">
    <property type="match status" value="1"/>
</dbReference>
<dbReference type="InterPro" id="IPR012944">
    <property type="entry name" value="SusD_RagB_dom"/>
</dbReference>
<evidence type="ECO:0000256" key="5">
    <source>
        <dbReference type="ARBA" id="ARBA00023237"/>
    </source>
</evidence>
<evidence type="ECO:0000256" key="6">
    <source>
        <dbReference type="SAM" id="SignalP"/>
    </source>
</evidence>
<evidence type="ECO:0000313" key="9">
    <source>
        <dbReference type="EMBL" id="WZN45931.1"/>
    </source>
</evidence>
<evidence type="ECO:0000259" key="8">
    <source>
        <dbReference type="Pfam" id="PF14322"/>
    </source>
</evidence>
<name>A0ABZ2Z0X7_9BACT</name>
<gene>
    <name evidence="9" type="ORF">WJU22_23825</name>
</gene>
<organism evidence="9 10">
    <name type="scientific">Chitinophaga caseinilytica</name>
    <dbReference type="NCBI Taxonomy" id="2267521"/>
    <lineage>
        <taxon>Bacteria</taxon>
        <taxon>Pseudomonadati</taxon>
        <taxon>Bacteroidota</taxon>
        <taxon>Chitinophagia</taxon>
        <taxon>Chitinophagales</taxon>
        <taxon>Chitinophagaceae</taxon>
        <taxon>Chitinophaga</taxon>
    </lineage>
</organism>
<keyword evidence="3 6" id="KW-0732">Signal</keyword>
<feature type="signal peptide" evidence="6">
    <location>
        <begin position="1"/>
        <end position="20"/>
    </location>
</feature>
<proteinExistence type="inferred from homology"/>
<dbReference type="Pfam" id="PF14322">
    <property type="entry name" value="SusD-like_3"/>
    <property type="match status" value="1"/>
</dbReference>
<feature type="domain" description="SusD-like N-terminal" evidence="8">
    <location>
        <begin position="63"/>
        <end position="212"/>
    </location>
</feature>
<dbReference type="SUPFAM" id="SSF48452">
    <property type="entry name" value="TPR-like"/>
    <property type="match status" value="1"/>
</dbReference>
<evidence type="ECO:0000313" key="10">
    <source>
        <dbReference type="Proteomes" id="UP001449657"/>
    </source>
</evidence>
<evidence type="ECO:0000256" key="1">
    <source>
        <dbReference type="ARBA" id="ARBA00004442"/>
    </source>
</evidence>
<feature type="domain" description="RagB/SusD" evidence="7">
    <location>
        <begin position="329"/>
        <end position="481"/>
    </location>
</feature>
<comment type="similarity">
    <text evidence="2">Belongs to the SusD family.</text>
</comment>
<dbReference type="CDD" id="cd08977">
    <property type="entry name" value="SusD"/>
    <property type="match status" value="1"/>
</dbReference>
<dbReference type="Pfam" id="PF07980">
    <property type="entry name" value="SusD_RagB"/>
    <property type="match status" value="1"/>
</dbReference>
<dbReference type="RefSeq" id="WP_341840672.1">
    <property type="nucleotide sequence ID" value="NZ_CP149792.1"/>
</dbReference>
<keyword evidence="5" id="KW-0998">Cell outer membrane</keyword>
<feature type="chain" id="PRO_5046291734" evidence="6">
    <location>
        <begin position="21"/>
        <end position="481"/>
    </location>
</feature>
<dbReference type="Proteomes" id="UP001449657">
    <property type="component" value="Chromosome"/>
</dbReference>
<dbReference type="PROSITE" id="PS51257">
    <property type="entry name" value="PROKAR_LIPOPROTEIN"/>
    <property type="match status" value="1"/>
</dbReference>
<protein>
    <submittedName>
        <fullName evidence="9">RagB/SusD family nutrient uptake outer membrane protein</fullName>
    </submittedName>
</protein>
<comment type="subcellular location">
    <subcellularLocation>
        <location evidence="1">Cell outer membrane</location>
    </subcellularLocation>
</comment>
<evidence type="ECO:0000256" key="4">
    <source>
        <dbReference type="ARBA" id="ARBA00023136"/>
    </source>
</evidence>
<sequence length="481" mass="54431">MKQIAILILTMLVMAGCSDALEEKPQSIAAELFYNTPAEVEAGLNAIYVPIRRGSTLGALYECQHEIYTEYMYGRGSHAPLNDFTGLDQTNVTRVGDMWAAFYESIRNANIVIERAPLGKKLSPAQVDVYLAEAKFLRALNYFYLVRNWGGVPIRDEKNMNDRELARNSQEQVYAFILADLEWAEPKLPDNPRLSGAPSKSSARALLTDVYMNLHQYDKARDMAVNIINSGKFSLVKVDVAEDFEKVFGADISTSPEEIFYLKYARVPNGQGFSYPMYCHYPNSGFYPPGGYYTFYSDSEQNPFIKSWDKNDLRYTFNWYPQTFGLGSTTILLKKFKDKQAVSAGGNDYPMYRYADILLFYAECVAQAGAPNADAMEKLNMVRRRAYGKNPLTADPAIDFKLADYSGKQAFIDLVVRERGYENCGESKRWLDLKRLGIAKQVILAGKGKTMADRHLLWPIPVIETNYNKAIDPVKDQNPGY</sequence>
<keyword evidence="4" id="KW-0472">Membrane</keyword>
<dbReference type="InterPro" id="IPR011990">
    <property type="entry name" value="TPR-like_helical_dom_sf"/>
</dbReference>